<gene>
    <name evidence="2" type="ORF">IFO69_00750</name>
</gene>
<keyword evidence="1" id="KW-1133">Transmembrane helix</keyword>
<name>A0ABR9AI22_9BACT</name>
<protein>
    <submittedName>
        <fullName evidence="2">Uncharacterized protein</fullName>
    </submittedName>
</protein>
<dbReference type="RefSeq" id="WP_192007044.1">
    <property type="nucleotide sequence ID" value="NZ_JACYTQ010000001.1"/>
</dbReference>
<dbReference type="EMBL" id="JACYTQ010000001">
    <property type="protein sequence ID" value="MBD8487264.1"/>
    <property type="molecule type" value="Genomic_DNA"/>
</dbReference>
<accession>A0ABR9AI22</accession>
<keyword evidence="3" id="KW-1185">Reference proteome</keyword>
<comment type="caution">
    <text evidence="2">The sequence shown here is derived from an EMBL/GenBank/DDBJ whole genome shotgun (WGS) entry which is preliminary data.</text>
</comment>
<dbReference type="Proteomes" id="UP000647133">
    <property type="component" value="Unassembled WGS sequence"/>
</dbReference>
<keyword evidence="1" id="KW-0472">Membrane</keyword>
<evidence type="ECO:0000313" key="2">
    <source>
        <dbReference type="EMBL" id="MBD8487264.1"/>
    </source>
</evidence>
<proteinExistence type="predicted"/>
<reference evidence="2 3" key="1">
    <citation type="submission" date="2020-09" db="EMBL/GenBank/DDBJ databases">
        <title>Echinicola sp. CAU 1574 isolated from sand of Sido Beach.</title>
        <authorList>
            <person name="Kim W."/>
        </authorList>
    </citation>
    <scope>NUCLEOTIDE SEQUENCE [LARGE SCALE GENOMIC DNA]</scope>
    <source>
        <strain evidence="2 3">CAU 1574</strain>
    </source>
</reference>
<evidence type="ECO:0000313" key="3">
    <source>
        <dbReference type="Proteomes" id="UP000647133"/>
    </source>
</evidence>
<sequence>MKNIPKRDIFKVPEGYFESLPEEILDRSKNNIRKINYSRWAAAAVLIFSAALFIYKFESSNSLIEANSIAVDDQVELLIDQGEWNVEDVLSLSEDPNAVLDQVMAEEWGSYDVSDSELEEELWSY</sequence>
<organism evidence="2 3">
    <name type="scientific">Echinicola arenosa</name>
    <dbReference type="NCBI Taxonomy" id="2774144"/>
    <lineage>
        <taxon>Bacteria</taxon>
        <taxon>Pseudomonadati</taxon>
        <taxon>Bacteroidota</taxon>
        <taxon>Cytophagia</taxon>
        <taxon>Cytophagales</taxon>
        <taxon>Cyclobacteriaceae</taxon>
        <taxon>Echinicola</taxon>
    </lineage>
</organism>
<keyword evidence="1" id="KW-0812">Transmembrane</keyword>
<evidence type="ECO:0000256" key="1">
    <source>
        <dbReference type="SAM" id="Phobius"/>
    </source>
</evidence>
<feature type="transmembrane region" description="Helical" evidence="1">
    <location>
        <begin position="37"/>
        <end position="55"/>
    </location>
</feature>